<evidence type="ECO:0000256" key="1">
    <source>
        <dbReference type="ARBA" id="ARBA00004236"/>
    </source>
</evidence>
<name>A0A8X7BSW5_9ARAC</name>
<dbReference type="GO" id="GO:0046854">
    <property type="term" value="P:phosphatidylinositol phosphate biosynthetic process"/>
    <property type="evidence" value="ECO:0007669"/>
    <property type="project" value="TreeGrafter"/>
</dbReference>
<dbReference type="Proteomes" id="UP000886998">
    <property type="component" value="Unassembled WGS sequence"/>
</dbReference>
<evidence type="ECO:0000256" key="7">
    <source>
        <dbReference type="SAM" id="MobiDB-lite"/>
    </source>
</evidence>
<evidence type="ECO:0000313" key="8">
    <source>
        <dbReference type="EMBL" id="GFY40879.1"/>
    </source>
</evidence>
<evidence type="ECO:0000256" key="5">
    <source>
        <dbReference type="ARBA" id="ARBA00023136"/>
    </source>
</evidence>
<dbReference type="GO" id="GO:0005829">
    <property type="term" value="C:cytosol"/>
    <property type="evidence" value="ECO:0007669"/>
    <property type="project" value="UniProtKB-SubCell"/>
</dbReference>
<dbReference type="EMBL" id="BMAV01002155">
    <property type="protein sequence ID" value="GFY40879.1"/>
    <property type="molecule type" value="Genomic_DNA"/>
</dbReference>
<feature type="region of interest" description="Disordered" evidence="7">
    <location>
        <begin position="448"/>
        <end position="474"/>
    </location>
</feature>
<evidence type="ECO:0000256" key="3">
    <source>
        <dbReference type="ARBA" id="ARBA00022475"/>
    </source>
</evidence>
<feature type="compositionally biased region" description="Polar residues" evidence="7">
    <location>
        <begin position="381"/>
        <end position="390"/>
    </location>
</feature>
<protein>
    <submittedName>
        <fullName evidence="8">Hyccin</fullName>
    </submittedName>
</protein>
<evidence type="ECO:0000256" key="2">
    <source>
        <dbReference type="ARBA" id="ARBA00004514"/>
    </source>
</evidence>
<dbReference type="InterPro" id="IPR018619">
    <property type="entry name" value="Hyccin"/>
</dbReference>
<evidence type="ECO:0000313" key="9">
    <source>
        <dbReference type="Proteomes" id="UP000886998"/>
    </source>
</evidence>
<dbReference type="PANTHER" id="PTHR31220:SF1">
    <property type="entry name" value="GH21176P"/>
    <property type="match status" value="1"/>
</dbReference>
<organism evidence="8 9">
    <name type="scientific">Trichonephila inaurata madagascariensis</name>
    <dbReference type="NCBI Taxonomy" id="2747483"/>
    <lineage>
        <taxon>Eukaryota</taxon>
        <taxon>Metazoa</taxon>
        <taxon>Ecdysozoa</taxon>
        <taxon>Arthropoda</taxon>
        <taxon>Chelicerata</taxon>
        <taxon>Arachnida</taxon>
        <taxon>Araneae</taxon>
        <taxon>Araneomorphae</taxon>
        <taxon>Entelegynae</taxon>
        <taxon>Araneoidea</taxon>
        <taxon>Nephilidae</taxon>
        <taxon>Trichonephila</taxon>
        <taxon>Trichonephila inaurata</taxon>
    </lineage>
</organism>
<dbReference type="GO" id="GO:0072659">
    <property type="term" value="P:protein localization to plasma membrane"/>
    <property type="evidence" value="ECO:0007669"/>
    <property type="project" value="TreeGrafter"/>
</dbReference>
<keyword evidence="4" id="KW-0963">Cytoplasm</keyword>
<dbReference type="PANTHER" id="PTHR31220">
    <property type="entry name" value="HYCCIN RELATED"/>
    <property type="match status" value="1"/>
</dbReference>
<dbReference type="AlphaFoldDB" id="A0A8X7BSW5"/>
<keyword evidence="9" id="KW-1185">Reference proteome</keyword>
<proteinExistence type="inferred from homology"/>
<feature type="region of interest" description="Disordered" evidence="7">
    <location>
        <begin position="362"/>
        <end position="435"/>
    </location>
</feature>
<comment type="subcellular location">
    <subcellularLocation>
        <location evidence="1">Cell membrane</location>
    </subcellularLocation>
    <subcellularLocation>
        <location evidence="2">Cytoplasm</location>
        <location evidence="2">Cytosol</location>
    </subcellularLocation>
</comment>
<comment type="similarity">
    <text evidence="6">Belongs to the Hyccin family.</text>
</comment>
<evidence type="ECO:0000256" key="4">
    <source>
        <dbReference type="ARBA" id="ARBA00022490"/>
    </source>
</evidence>
<sequence>MAETIVREWIADYKSLRSAEIHSFSCTISQNNELIQAVFTVLEEKRYHEEFLEPVCQQFFSFYRSREENLQNFARQYIPTLIGLYLSCVAKGNRKHVHCVEVVLLGIYNLEVIDSSGKSACLSFRIPLLSKPSIYHEPMSLSHTILSERALSTLEYAETRTITVGPYAEVEKINASNRLLVMTVLMWLYNQNIGSMATFSHMSVCKMCSRIVKQGFNRTSRPNYGSECSSGYNNPHPRPIARIPLSSPFLLEVIHAVYFATFNGLGSVGLQSLEELHNRAMQEMLPDVLLVTNAIRNSLKGNQSGQPCDGPMGISVALSPTTVVSTVSRAITNASFRAKKLPDDIPIQESENNENHLSAINEESEEAENQQTNQKTKKHGNNSSGFTSGITKVGVLQLRKGKDKKKDRDSVSSDIVDNGKINGKTNDSPVTSNVDDLEMRFSNGDQVSYRNSYPCRTDLPTSKSPLGNNIPGEDGYDFKDLNNAKYVNHSNPGSEVVITNEGCVLKSILHRSESSNGIQNSSLQTAV</sequence>
<feature type="compositionally biased region" description="Polar residues" evidence="7">
    <location>
        <begin position="423"/>
        <end position="434"/>
    </location>
</feature>
<keyword evidence="5" id="KW-0472">Membrane</keyword>
<keyword evidence="3" id="KW-1003">Cell membrane</keyword>
<reference evidence="8" key="1">
    <citation type="submission" date="2020-08" db="EMBL/GenBank/DDBJ databases">
        <title>Multicomponent nature underlies the extraordinary mechanical properties of spider dragline silk.</title>
        <authorList>
            <person name="Kono N."/>
            <person name="Nakamura H."/>
            <person name="Mori M."/>
            <person name="Yoshida Y."/>
            <person name="Ohtoshi R."/>
            <person name="Malay A.D."/>
            <person name="Moran D.A.P."/>
            <person name="Tomita M."/>
            <person name="Numata K."/>
            <person name="Arakawa K."/>
        </authorList>
    </citation>
    <scope>NUCLEOTIDE SEQUENCE</scope>
</reference>
<comment type="caution">
    <text evidence="8">The sequence shown here is derived from an EMBL/GenBank/DDBJ whole genome shotgun (WGS) entry which is preliminary data.</text>
</comment>
<dbReference type="Pfam" id="PF09790">
    <property type="entry name" value="Hyccin"/>
    <property type="match status" value="1"/>
</dbReference>
<accession>A0A8X7BSW5</accession>
<evidence type="ECO:0000256" key="6">
    <source>
        <dbReference type="ARBA" id="ARBA00034482"/>
    </source>
</evidence>
<dbReference type="GO" id="GO:0005886">
    <property type="term" value="C:plasma membrane"/>
    <property type="evidence" value="ECO:0007669"/>
    <property type="project" value="UniProtKB-SubCell"/>
</dbReference>
<dbReference type="OrthoDB" id="18937at2759"/>
<gene>
    <name evidence="8" type="primary">FAM126A</name>
    <name evidence="8" type="ORF">TNIN_17891</name>
</gene>